<keyword evidence="3" id="KW-1185">Reference proteome</keyword>
<reference evidence="2 3" key="1">
    <citation type="submission" date="2020-08" db="EMBL/GenBank/DDBJ databases">
        <title>Genome sequence of Sphingomonas sediminicola KACC 15039T.</title>
        <authorList>
            <person name="Hyun D.-W."/>
            <person name="Bae J.-W."/>
        </authorList>
    </citation>
    <scope>NUCLEOTIDE SEQUENCE [LARGE SCALE GENOMIC DNA]</scope>
    <source>
        <strain evidence="2 3">KACC 15039</strain>
    </source>
</reference>
<accession>A0ABX6TBT8</accession>
<name>A0ABX6TBT8_9SPHN</name>
<evidence type="ECO:0000256" key="1">
    <source>
        <dbReference type="SAM" id="Coils"/>
    </source>
</evidence>
<proteinExistence type="predicted"/>
<evidence type="ECO:0000313" key="2">
    <source>
        <dbReference type="EMBL" id="QNP46831.1"/>
    </source>
</evidence>
<gene>
    <name evidence="2" type="ORF">H9L14_07270</name>
</gene>
<dbReference type="Pfam" id="PF04325">
    <property type="entry name" value="DUF465"/>
    <property type="match status" value="1"/>
</dbReference>
<sequence length="75" mass="8883">MRRCYAEDTKRMDDAIREQLDAMKAEHRRLDEQISALSANPLSDQLEIARLKRRKLMLKDQIQLIFDRNTPDIIA</sequence>
<protein>
    <submittedName>
        <fullName evidence="2">YdcH family protein</fullName>
    </submittedName>
</protein>
<dbReference type="InterPro" id="IPR007420">
    <property type="entry name" value="DUF465"/>
</dbReference>
<evidence type="ECO:0000313" key="3">
    <source>
        <dbReference type="Proteomes" id="UP000516105"/>
    </source>
</evidence>
<dbReference type="Gene3D" id="6.10.280.50">
    <property type="match status" value="1"/>
</dbReference>
<dbReference type="EMBL" id="CP060782">
    <property type="protein sequence ID" value="QNP46831.1"/>
    <property type="molecule type" value="Genomic_DNA"/>
</dbReference>
<keyword evidence="1" id="KW-0175">Coiled coil</keyword>
<dbReference type="InterPro" id="IPR038444">
    <property type="entry name" value="DUF465_sf"/>
</dbReference>
<dbReference type="Proteomes" id="UP000516105">
    <property type="component" value="Chromosome"/>
</dbReference>
<feature type="coiled-coil region" evidence="1">
    <location>
        <begin position="13"/>
        <end position="40"/>
    </location>
</feature>
<organism evidence="2 3">
    <name type="scientific">Sphingomonas sediminicola</name>
    <dbReference type="NCBI Taxonomy" id="386874"/>
    <lineage>
        <taxon>Bacteria</taxon>
        <taxon>Pseudomonadati</taxon>
        <taxon>Pseudomonadota</taxon>
        <taxon>Alphaproteobacteria</taxon>
        <taxon>Sphingomonadales</taxon>
        <taxon>Sphingomonadaceae</taxon>
        <taxon>Sphingomonas</taxon>
    </lineage>
</organism>